<dbReference type="AlphaFoldDB" id="A0A1G7QWH8"/>
<gene>
    <name evidence="1" type="ORF">SAMN05421825_2483</name>
</gene>
<dbReference type="Proteomes" id="UP000199203">
    <property type="component" value="Unassembled WGS sequence"/>
</dbReference>
<evidence type="ECO:0000313" key="1">
    <source>
        <dbReference type="EMBL" id="SDG02881.1"/>
    </source>
</evidence>
<organism evidence="1 2">
    <name type="scientific">Epilithonimonas hungarica</name>
    <dbReference type="NCBI Taxonomy" id="454006"/>
    <lineage>
        <taxon>Bacteria</taxon>
        <taxon>Pseudomonadati</taxon>
        <taxon>Bacteroidota</taxon>
        <taxon>Flavobacteriia</taxon>
        <taxon>Flavobacteriales</taxon>
        <taxon>Weeksellaceae</taxon>
        <taxon>Chryseobacterium group</taxon>
        <taxon>Epilithonimonas</taxon>
    </lineage>
</organism>
<reference evidence="2" key="1">
    <citation type="submission" date="2016-10" db="EMBL/GenBank/DDBJ databases">
        <authorList>
            <person name="Varghese N."/>
            <person name="Submissions S."/>
        </authorList>
    </citation>
    <scope>NUCLEOTIDE SEQUENCE [LARGE SCALE GENOMIC DNA]</scope>
    <source>
        <strain evidence="2">DSM 19684</strain>
    </source>
</reference>
<proteinExistence type="predicted"/>
<keyword evidence="2" id="KW-1185">Reference proteome</keyword>
<protein>
    <submittedName>
        <fullName evidence="1">Uncharacterized protein</fullName>
    </submittedName>
</protein>
<evidence type="ECO:0000313" key="2">
    <source>
        <dbReference type="Proteomes" id="UP000199203"/>
    </source>
</evidence>
<name>A0A1G7QWH8_9FLAO</name>
<accession>A0A1G7QWH8</accession>
<sequence>MKPNSNTAHRFKQWAVSLIDRYGYSFKQSANADSYLPTP</sequence>
<dbReference type="EMBL" id="FNBH01000003">
    <property type="protein sequence ID" value="SDG02881.1"/>
    <property type="molecule type" value="Genomic_DNA"/>
</dbReference>